<sequence length="140" mass="15635">MAVETELAELVHGVGHRLRRGYGEQLGPLGMSPGQARALRMIIDSESPLKMVQLAERLKIVPRSVTSVVDALEEAGLVRREVDPASRRSTLLVTTPEGRARYEQVREARRRAAEELFSVLTPEQQDQLRELLSVVDRQPG</sequence>
<dbReference type="SUPFAM" id="SSF46785">
    <property type="entry name" value="Winged helix' DNA-binding domain"/>
    <property type="match status" value="1"/>
</dbReference>
<dbReference type="PROSITE" id="PS50995">
    <property type="entry name" value="HTH_MARR_2"/>
    <property type="match status" value="1"/>
</dbReference>
<dbReference type="InterPro" id="IPR036388">
    <property type="entry name" value="WH-like_DNA-bd_sf"/>
</dbReference>
<dbReference type="Pfam" id="PF12802">
    <property type="entry name" value="MarR_2"/>
    <property type="match status" value="1"/>
</dbReference>
<dbReference type="GO" id="GO:0006950">
    <property type="term" value="P:response to stress"/>
    <property type="evidence" value="ECO:0007669"/>
    <property type="project" value="TreeGrafter"/>
</dbReference>
<keyword evidence="1" id="KW-0805">Transcription regulation</keyword>
<dbReference type="Proteomes" id="UP000198282">
    <property type="component" value="Unassembled WGS sequence"/>
</dbReference>
<dbReference type="GO" id="GO:0003677">
    <property type="term" value="F:DNA binding"/>
    <property type="evidence" value="ECO:0007669"/>
    <property type="project" value="UniProtKB-KW"/>
</dbReference>
<dbReference type="RefSeq" id="WP_245878501.1">
    <property type="nucleotide sequence ID" value="NZ_FZOD01000024.1"/>
</dbReference>
<evidence type="ECO:0000313" key="5">
    <source>
        <dbReference type="EMBL" id="SNT09124.1"/>
    </source>
</evidence>
<gene>
    <name evidence="5" type="ORF">SAMN05216276_102419</name>
</gene>
<dbReference type="PROSITE" id="PS01117">
    <property type="entry name" value="HTH_MARR_1"/>
    <property type="match status" value="1"/>
</dbReference>
<proteinExistence type="predicted"/>
<dbReference type="InterPro" id="IPR036390">
    <property type="entry name" value="WH_DNA-bd_sf"/>
</dbReference>
<dbReference type="EMBL" id="FZOD01000024">
    <property type="protein sequence ID" value="SNT09124.1"/>
    <property type="molecule type" value="Genomic_DNA"/>
</dbReference>
<dbReference type="InterPro" id="IPR000835">
    <property type="entry name" value="HTH_MarR-typ"/>
</dbReference>
<reference evidence="5 6" key="1">
    <citation type="submission" date="2017-06" db="EMBL/GenBank/DDBJ databases">
        <authorList>
            <person name="Kim H.J."/>
            <person name="Triplett B.A."/>
        </authorList>
    </citation>
    <scope>NUCLEOTIDE SEQUENCE [LARGE SCALE GENOMIC DNA]</scope>
    <source>
        <strain evidence="5 6">CGMCC 4.2132</strain>
    </source>
</reference>
<name>A0A239JW95_9ACTN</name>
<dbReference type="InterPro" id="IPR023187">
    <property type="entry name" value="Tscrpt_reg_MarR-type_CS"/>
</dbReference>
<evidence type="ECO:0000259" key="4">
    <source>
        <dbReference type="PROSITE" id="PS50995"/>
    </source>
</evidence>
<dbReference type="PRINTS" id="PR00598">
    <property type="entry name" value="HTHMARR"/>
</dbReference>
<keyword evidence="3" id="KW-0804">Transcription</keyword>
<feature type="domain" description="HTH marR-type" evidence="4">
    <location>
        <begin position="4"/>
        <end position="137"/>
    </location>
</feature>
<dbReference type="Gene3D" id="1.10.10.10">
    <property type="entry name" value="Winged helix-like DNA-binding domain superfamily/Winged helix DNA-binding domain"/>
    <property type="match status" value="1"/>
</dbReference>
<dbReference type="InterPro" id="IPR039422">
    <property type="entry name" value="MarR/SlyA-like"/>
</dbReference>
<dbReference type="AlphaFoldDB" id="A0A239JW95"/>
<accession>A0A239JW95</accession>
<dbReference type="PANTHER" id="PTHR33164">
    <property type="entry name" value="TRANSCRIPTIONAL REGULATOR, MARR FAMILY"/>
    <property type="match status" value="1"/>
</dbReference>
<evidence type="ECO:0000256" key="3">
    <source>
        <dbReference type="ARBA" id="ARBA00023163"/>
    </source>
</evidence>
<evidence type="ECO:0000256" key="2">
    <source>
        <dbReference type="ARBA" id="ARBA00023125"/>
    </source>
</evidence>
<evidence type="ECO:0000313" key="6">
    <source>
        <dbReference type="Proteomes" id="UP000198282"/>
    </source>
</evidence>
<keyword evidence="2 5" id="KW-0238">DNA-binding</keyword>
<protein>
    <submittedName>
        <fullName evidence="5">DNA-binding transcriptional regulator, MarR family</fullName>
    </submittedName>
</protein>
<keyword evidence="6" id="KW-1185">Reference proteome</keyword>
<dbReference type="GO" id="GO:0003700">
    <property type="term" value="F:DNA-binding transcription factor activity"/>
    <property type="evidence" value="ECO:0007669"/>
    <property type="project" value="InterPro"/>
</dbReference>
<evidence type="ECO:0000256" key="1">
    <source>
        <dbReference type="ARBA" id="ARBA00023015"/>
    </source>
</evidence>
<dbReference type="PANTHER" id="PTHR33164:SF103">
    <property type="entry name" value="REGULATORY PROTEIN MARR"/>
    <property type="match status" value="1"/>
</dbReference>
<dbReference type="SMART" id="SM00347">
    <property type="entry name" value="HTH_MARR"/>
    <property type="match status" value="1"/>
</dbReference>
<organism evidence="5 6">
    <name type="scientific">Streptosporangium subroseum</name>
    <dbReference type="NCBI Taxonomy" id="106412"/>
    <lineage>
        <taxon>Bacteria</taxon>
        <taxon>Bacillati</taxon>
        <taxon>Actinomycetota</taxon>
        <taxon>Actinomycetes</taxon>
        <taxon>Streptosporangiales</taxon>
        <taxon>Streptosporangiaceae</taxon>
        <taxon>Streptosporangium</taxon>
    </lineage>
</organism>